<organism evidence="2">
    <name type="scientific">Deinococcus sonorensis KR-87</name>
    <dbReference type="NCBI Taxonomy" id="694439"/>
    <lineage>
        <taxon>Bacteria</taxon>
        <taxon>Thermotogati</taxon>
        <taxon>Deinococcota</taxon>
        <taxon>Deinococci</taxon>
        <taxon>Deinococcales</taxon>
        <taxon>Deinococcaceae</taxon>
        <taxon>Deinococcus</taxon>
    </lineage>
</organism>
<reference evidence="2" key="1">
    <citation type="submission" date="2024-06" db="EMBL/GenBank/DDBJ databases">
        <title>Draft Genome Sequence of Deinococcus sonorensis Type Strain KR-87, a Biofilm Producing Representative of the Genus Deinococcus.</title>
        <authorList>
            <person name="Boren L.S."/>
            <person name="Grosso R.A."/>
            <person name="Hugenberg-Cox A.N."/>
            <person name="Hill J.T.E."/>
            <person name="Albert C.M."/>
            <person name="Tuohy J.M."/>
        </authorList>
    </citation>
    <scope>NUCLEOTIDE SEQUENCE</scope>
    <source>
        <strain evidence="2">KR-87</strain>
        <plasmid evidence="2">pDson01</plasmid>
    </source>
</reference>
<name>A0AAU7U541_9DEIO</name>
<dbReference type="RefSeq" id="WP_350241146.1">
    <property type="nucleotide sequence ID" value="NZ_CP158297.1"/>
</dbReference>
<feature type="compositionally biased region" description="Basic and acidic residues" evidence="1">
    <location>
        <begin position="1"/>
        <end position="16"/>
    </location>
</feature>
<geneLocation type="plasmid" evidence="2">
    <name>pDson01</name>
</geneLocation>
<feature type="region of interest" description="Disordered" evidence="1">
    <location>
        <begin position="1"/>
        <end position="53"/>
    </location>
</feature>
<evidence type="ECO:0000256" key="1">
    <source>
        <dbReference type="SAM" id="MobiDB-lite"/>
    </source>
</evidence>
<sequence length="146" mass="16070">MSPDRPIKQRLPDHLRHLSRGSSGPGKPSAAQEPAGRRAGPAAEASPVQGGSARLSELLPHVLRAMVGDPDDGAIRERPRLIHQPELLEAMAPYHRPRSRFEELMVRKLVGEGYLKPRGARDKSGLSDAYELTPKGERVLGLRHDR</sequence>
<proteinExistence type="predicted"/>
<dbReference type="KEGG" id="dsc:ABOD76_02470"/>
<gene>
    <name evidence="2" type="ORF">ABOD76_02470</name>
</gene>
<keyword evidence="2" id="KW-0614">Plasmid</keyword>
<dbReference type="AlphaFoldDB" id="A0AAU7U541"/>
<dbReference type="EMBL" id="CP158297">
    <property type="protein sequence ID" value="XBV83569.1"/>
    <property type="molecule type" value="Genomic_DNA"/>
</dbReference>
<feature type="compositionally biased region" description="Low complexity" evidence="1">
    <location>
        <begin position="30"/>
        <end position="45"/>
    </location>
</feature>
<accession>A0AAU7U541</accession>
<evidence type="ECO:0000313" key="2">
    <source>
        <dbReference type="EMBL" id="XBV83569.1"/>
    </source>
</evidence>
<evidence type="ECO:0008006" key="3">
    <source>
        <dbReference type="Google" id="ProtNLM"/>
    </source>
</evidence>
<protein>
    <recommendedName>
        <fullName evidence="3">Restriction system protein Mrr-like N-terminal domain-containing protein</fullName>
    </recommendedName>
</protein>